<evidence type="ECO:0000256" key="1">
    <source>
        <dbReference type="SAM" id="MobiDB-lite"/>
    </source>
</evidence>
<protein>
    <submittedName>
        <fullName evidence="2">Uncharacterized protein</fullName>
    </submittedName>
</protein>
<dbReference type="EMBL" id="CP053452">
    <property type="protein sequence ID" value="QJW92753.1"/>
    <property type="molecule type" value="Genomic_DNA"/>
</dbReference>
<dbReference type="Proteomes" id="UP000503447">
    <property type="component" value="Chromosome"/>
</dbReference>
<gene>
    <name evidence="2" type="ORF">FTUN_0250</name>
</gene>
<dbReference type="KEGG" id="ftj:FTUN_0250"/>
<evidence type="ECO:0000313" key="2">
    <source>
        <dbReference type="EMBL" id="QJW92753.1"/>
    </source>
</evidence>
<evidence type="ECO:0000313" key="3">
    <source>
        <dbReference type="Proteomes" id="UP000503447"/>
    </source>
</evidence>
<name>A0A6M5YHL5_9BACT</name>
<organism evidence="2 3">
    <name type="scientific">Frigoriglobus tundricola</name>
    <dbReference type="NCBI Taxonomy" id="2774151"/>
    <lineage>
        <taxon>Bacteria</taxon>
        <taxon>Pseudomonadati</taxon>
        <taxon>Planctomycetota</taxon>
        <taxon>Planctomycetia</taxon>
        <taxon>Gemmatales</taxon>
        <taxon>Gemmataceae</taxon>
        <taxon>Frigoriglobus</taxon>
    </lineage>
</organism>
<proteinExistence type="predicted"/>
<keyword evidence="3" id="KW-1185">Reference proteome</keyword>
<reference evidence="3" key="1">
    <citation type="submission" date="2020-05" db="EMBL/GenBank/DDBJ databases">
        <title>Frigoriglobus tundricola gen. nov., sp. nov., a psychrotolerant cellulolytic planctomycete of the family Gemmataceae with two divergent copies of 16S rRNA gene.</title>
        <authorList>
            <person name="Kulichevskaya I.S."/>
            <person name="Ivanova A.A."/>
            <person name="Naumoff D.G."/>
            <person name="Beletsky A.V."/>
            <person name="Rijpstra W.I.C."/>
            <person name="Sinninghe Damste J.S."/>
            <person name="Mardanov A.V."/>
            <person name="Ravin N.V."/>
            <person name="Dedysh S.N."/>
        </authorList>
    </citation>
    <scope>NUCLEOTIDE SEQUENCE [LARGE SCALE GENOMIC DNA]</scope>
    <source>
        <strain evidence="3">PL17</strain>
    </source>
</reference>
<dbReference type="AlphaFoldDB" id="A0A6M5YHL5"/>
<feature type="region of interest" description="Disordered" evidence="1">
    <location>
        <begin position="1"/>
        <end position="25"/>
    </location>
</feature>
<sequence length="38" mass="4381">MSGRRPFARSQPGHRPWYMGKVGTPGKKRDVRTIIIEN</sequence>
<accession>A0A6M5YHL5</accession>